<accession>F8AWW3</accession>
<feature type="region of interest" description="Disordered" evidence="1">
    <location>
        <begin position="1"/>
        <end position="27"/>
    </location>
</feature>
<dbReference type="EMBL" id="CP002801">
    <property type="protein sequence ID" value="AEH11407.1"/>
    <property type="molecule type" value="Genomic_DNA"/>
</dbReference>
<evidence type="ECO:0000313" key="2">
    <source>
        <dbReference type="EMBL" id="AEH11407.1"/>
    </source>
</evidence>
<proteinExistence type="predicted"/>
<protein>
    <submittedName>
        <fullName evidence="2">Uncharacterized protein</fullName>
    </submittedName>
</protein>
<dbReference type="KEGG" id="fsy:FsymDg_4136"/>
<dbReference type="HOGENOM" id="CLU_3310184_0_0_11"/>
<dbReference type="AlphaFoldDB" id="F8AWW3"/>
<keyword evidence="3" id="KW-1185">Reference proteome</keyword>
<reference evidence="2 3" key="1">
    <citation type="submission" date="2011-05" db="EMBL/GenBank/DDBJ databases">
        <title>Complete sequence of chromosome of Frankia symbiont of Datisca glomerata.</title>
        <authorList>
            <consortium name="US DOE Joint Genome Institute"/>
            <person name="Lucas S."/>
            <person name="Han J."/>
            <person name="Lapidus A."/>
            <person name="Cheng J.-F."/>
            <person name="Goodwin L."/>
            <person name="Pitluck S."/>
            <person name="Peters L."/>
            <person name="Mikhailova N."/>
            <person name="Chertkov O."/>
            <person name="Teshima H."/>
            <person name="Han C."/>
            <person name="Tapia R."/>
            <person name="Land M."/>
            <person name="Hauser L."/>
            <person name="Kyrpides N."/>
            <person name="Ivanova N."/>
            <person name="Pagani I."/>
            <person name="Berry A."/>
            <person name="Pawlowski K."/>
            <person name="Persson T."/>
            <person name="Vanden Heuvel B."/>
            <person name="Benson D."/>
            <person name="Woyke T."/>
        </authorList>
    </citation>
    <scope>NUCLEOTIDE SEQUENCE [LARGE SCALE GENOMIC DNA]</scope>
    <source>
        <strain evidence="3">4085684</strain>
    </source>
</reference>
<evidence type="ECO:0000256" key="1">
    <source>
        <dbReference type="SAM" id="MobiDB-lite"/>
    </source>
</evidence>
<organism evidence="2 3">
    <name type="scientific">Candidatus Protofrankia datiscae</name>
    <dbReference type="NCBI Taxonomy" id="2716812"/>
    <lineage>
        <taxon>Bacteria</taxon>
        <taxon>Bacillati</taxon>
        <taxon>Actinomycetota</taxon>
        <taxon>Actinomycetes</taxon>
        <taxon>Frankiales</taxon>
        <taxon>Frankiaceae</taxon>
        <taxon>Protofrankia</taxon>
    </lineage>
</organism>
<sequence length="39" mass="4418">MSTAPKTRGSDGPIMGVRAGEDRDARRRDASILRRFEER</sequence>
<gene>
    <name evidence="2" type="ordered locus">FsymDg_4136</name>
</gene>
<name>F8AWW3_9ACTN</name>
<dbReference type="Proteomes" id="UP000001549">
    <property type="component" value="Chromosome"/>
</dbReference>
<evidence type="ECO:0000313" key="3">
    <source>
        <dbReference type="Proteomes" id="UP000001549"/>
    </source>
</evidence>